<dbReference type="InterPro" id="IPR011055">
    <property type="entry name" value="Dup_hybrid_motif"/>
</dbReference>
<reference evidence="3 4" key="1">
    <citation type="submission" date="2024-04" db="EMBL/GenBank/DDBJ databases">
        <title>draft genome sequnece of Paenibacillus filicis.</title>
        <authorList>
            <person name="Kim D.-U."/>
        </authorList>
    </citation>
    <scope>NUCLEOTIDE SEQUENCE [LARGE SCALE GENOMIC DNA]</scope>
    <source>
        <strain evidence="3 4">KACC14197</strain>
    </source>
</reference>
<dbReference type="PANTHER" id="PTHR21666:SF270">
    <property type="entry name" value="MUREIN HYDROLASE ACTIVATOR ENVC"/>
    <property type="match status" value="1"/>
</dbReference>
<sequence length="324" mass="35551">MSDSGGEEVIGVNTRKNVRDRRTEKIRKLQEHAWRGGHGEPVLTHMSFPHEGESARYGRIDSPDRPLVAGRLEYEYGDVPPVAPRFPDPEEEWKRKYEREWSSYDTHSRRREYNEQPGRPGLNRFGLRLVLSGLLFAAVWGLYRLDHPLAERGRSLVAGALTEPLDTSALAAWYEQHFGGAPSFLPAINSGARHQDAEKVASLPKHYFTPVEGKLIAAFTPNQGGVLMEAPGGTPVAAVDTGMVIFAGQKDNTGFTVVLRHSGGMESTYGHLGASSIRLNDWVKGGETVGILARPVSGQAPGTLFFSFSKEGKPVDPADVIPIE</sequence>
<name>A0ABU9DTE6_9BACL</name>
<dbReference type="CDD" id="cd12797">
    <property type="entry name" value="M23_peptidase"/>
    <property type="match status" value="1"/>
</dbReference>
<dbReference type="PANTHER" id="PTHR21666">
    <property type="entry name" value="PEPTIDASE-RELATED"/>
    <property type="match status" value="1"/>
</dbReference>
<dbReference type="Pfam" id="PF01551">
    <property type="entry name" value="Peptidase_M23"/>
    <property type="match status" value="1"/>
</dbReference>
<evidence type="ECO:0000256" key="1">
    <source>
        <dbReference type="SAM" id="MobiDB-lite"/>
    </source>
</evidence>
<dbReference type="SUPFAM" id="SSF51261">
    <property type="entry name" value="Duplicated hybrid motif"/>
    <property type="match status" value="1"/>
</dbReference>
<gene>
    <name evidence="3" type="ORF">WMW72_25955</name>
</gene>
<keyword evidence="4" id="KW-1185">Reference proteome</keyword>
<comment type="caution">
    <text evidence="3">The sequence shown here is derived from an EMBL/GenBank/DDBJ whole genome shotgun (WGS) entry which is preliminary data.</text>
</comment>
<protein>
    <submittedName>
        <fullName evidence="3">Peptidoglycan DD-metalloendopeptidase family protein</fullName>
    </submittedName>
</protein>
<evidence type="ECO:0000313" key="3">
    <source>
        <dbReference type="EMBL" id="MEK8131358.1"/>
    </source>
</evidence>
<dbReference type="InterPro" id="IPR050570">
    <property type="entry name" value="Cell_wall_metabolism_enzyme"/>
</dbReference>
<evidence type="ECO:0000313" key="4">
    <source>
        <dbReference type="Proteomes" id="UP001469365"/>
    </source>
</evidence>
<feature type="region of interest" description="Disordered" evidence="1">
    <location>
        <begin position="1"/>
        <end position="22"/>
    </location>
</feature>
<organism evidence="3 4">
    <name type="scientific">Paenibacillus filicis</name>
    <dbReference type="NCBI Taxonomy" id="669464"/>
    <lineage>
        <taxon>Bacteria</taxon>
        <taxon>Bacillati</taxon>
        <taxon>Bacillota</taxon>
        <taxon>Bacilli</taxon>
        <taxon>Bacillales</taxon>
        <taxon>Paenibacillaceae</taxon>
        <taxon>Paenibacillus</taxon>
    </lineage>
</organism>
<accession>A0ABU9DTE6</accession>
<dbReference type="Gene3D" id="2.70.70.10">
    <property type="entry name" value="Glucose Permease (Domain IIA)"/>
    <property type="match status" value="1"/>
</dbReference>
<proteinExistence type="predicted"/>
<dbReference type="InterPro" id="IPR016047">
    <property type="entry name" value="M23ase_b-sheet_dom"/>
</dbReference>
<dbReference type="RefSeq" id="WP_341418489.1">
    <property type="nucleotide sequence ID" value="NZ_JBBPCC010000020.1"/>
</dbReference>
<feature type="domain" description="M23ase beta-sheet core" evidence="2">
    <location>
        <begin position="224"/>
        <end position="317"/>
    </location>
</feature>
<dbReference type="EMBL" id="JBBPCC010000020">
    <property type="protein sequence ID" value="MEK8131358.1"/>
    <property type="molecule type" value="Genomic_DNA"/>
</dbReference>
<evidence type="ECO:0000259" key="2">
    <source>
        <dbReference type="Pfam" id="PF01551"/>
    </source>
</evidence>
<dbReference type="Proteomes" id="UP001469365">
    <property type="component" value="Unassembled WGS sequence"/>
</dbReference>